<sequence length="164" mass="18210">LLILLLFLLILRIFLLILLFLPPASCHPRRRVCEEEQEGAVVECQRRLREEEAGGWQATRGRSGVVRGWRRRVVGRGGRRGVVGRGDKAPAAKKKKKKAMEDGAAYWAEGLDDEAWDEGTGAALPKAGKARQKASSAKEATEFEGDGLDDAVVFPEDWDEDEPR</sequence>
<reference evidence="3" key="1">
    <citation type="submission" date="2023-10" db="EMBL/GenBank/DDBJ databases">
        <authorList>
            <person name="Chen Y."/>
            <person name="Shah S."/>
            <person name="Dougan E. K."/>
            <person name="Thang M."/>
            <person name="Chan C."/>
        </authorList>
    </citation>
    <scope>NUCLEOTIDE SEQUENCE [LARGE SCALE GENOMIC DNA]</scope>
</reference>
<evidence type="ECO:0000256" key="1">
    <source>
        <dbReference type="SAM" id="MobiDB-lite"/>
    </source>
</evidence>
<feature type="signal peptide" evidence="2">
    <location>
        <begin position="1"/>
        <end position="26"/>
    </location>
</feature>
<feature type="non-terminal residue" evidence="3">
    <location>
        <position position="1"/>
    </location>
</feature>
<feature type="region of interest" description="Disordered" evidence="1">
    <location>
        <begin position="118"/>
        <end position="164"/>
    </location>
</feature>
<proteinExistence type="predicted"/>
<dbReference type="Proteomes" id="UP001189429">
    <property type="component" value="Unassembled WGS sequence"/>
</dbReference>
<dbReference type="EMBL" id="CAUYUJ010016687">
    <property type="protein sequence ID" value="CAK0867837.1"/>
    <property type="molecule type" value="Genomic_DNA"/>
</dbReference>
<keyword evidence="2" id="KW-0732">Signal</keyword>
<comment type="caution">
    <text evidence="3">The sequence shown here is derived from an EMBL/GenBank/DDBJ whole genome shotgun (WGS) entry which is preliminary data.</text>
</comment>
<keyword evidence="4" id="KW-1185">Reference proteome</keyword>
<evidence type="ECO:0000313" key="3">
    <source>
        <dbReference type="EMBL" id="CAK0867837.1"/>
    </source>
</evidence>
<accession>A0ABN9V764</accession>
<name>A0ABN9V764_9DINO</name>
<organism evidence="3 4">
    <name type="scientific">Prorocentrum cordatum</name>
    <dbReference type="NCBI Taxonomy" id="2364126"/>
    <lineage>
        <taxon>Eukaryota</taxon>
        <taxon>Sar</taxon>
        <taxon>Alveolata</taxon>
        <taxon>Dinophyceae</taxon>
        <taxon>Prorocentrales</taxon>
        <taxon>Prorocentraceae</taxon>
        <taxon>Prorocentrum</taxon>
    </lineage>
</organism>
<feature type="chain" id="PRO_5047126383" evidence="2">
    <location>
        <begin position="27"/>
        <end position="164"/>
    </location>
</feature>
<protein>
    <submittedName>
        <fullName evidence="3">Uncharacterized protein</fullName>
    </submittedName>
</protein>
<evidence type="ECO:0000256" key="2">
    <source>
        <dbReference type="SAM" id="SignalP"/>
    </source>
</evidence>
<evidence type="ECO:0000313" key="4">
    <source>
        <dbReference type="Proteomes" id="UP001189429"/>
    </source>
</evidence>
<gene>
    <name evidence="3" type="ORF">PCOR1329_LOCUS54682</name>
</gene>